<gene>
    <name evidence="2" type="ORF">SVIM_LOCUS97959</name>
</gene>
<dbReference type="AlphaFoldDB" id="A0A6N2KQG2"/>
<dbReference type="EMBL" id="CAADRP010000458">
    <property type="protein sequence ID" value="VFU28784.1"/>
    <property type="molecule type" value="Genomic_DNA"/>
</dbReference>
<name>A0A6N2KQG2_SALVM</name>
<feature type="compositionally biased region" description="Polar residues" evidence="1">
    <location>
        <begin position="1"/>
        <end position="16"/>
    </location>
</feature>
<reference evidence="2" key="1">
    <citation type="submission" date="2019-03" db="EMBL/GenBank/DDBJ databases">
        <authorList>
            <person name="Mank J."/>
            <person name="Almeida P."/>
        </authorList>
    </citation>
    <scope>NUCLEOTIDE SEQUENCE</scope>
    <source>
        <strain evidence="2">78183</strain>
    </source>
</reference>
<evidence type="ECO:0000313" key="2">
    <source>
        <dbReference type="EMBL" id="VFU28784.1"/>
    </source>
</evidence>
<accession>A0A6N2KQG2</accession>
<organism evidence="2">
    <name type="scientific">Salix viminalis</name>
    <name type="common">Common osier</name>
    <name type="synonym">Basket willow</name>
    <dbReference type="NCBI Taxonomy" id="40686"/>
    <lineage>
        <taxon>Eukaryota</taxon>
        <taxon>Viridiplantae</taxon>
        <taxon>Streptophyta</taxon>
        <taxon>Embryophyta</taxon>
        <taxon>Tracheophyta</taxon>
        <taxon>Spermatophyta</taxon>
        <taxon>Magnoliopsida</taxon>
        <taxon>eudicotyledons</taxon>
        <taxon>Gunneridae</taxon>
        <taxon>Pentapetalae</taxon>
        <taxon>rosids</taxon>
        <taxon>fabids</taxon>
        <taxon>Malpighiales</taxon>
        <taxon>Salicaceae</taxon>
        <taxon>Saliceae</taxon>
        <taxon>Salix</taxon>
    </lineage>
</organism>
<proteinExistence type="predicted"/>
<feature type="region of interest" description="Disordered" evidence="1">
    <location>
        <begin position="1"/>
        <end position="21"/>
    </location>
</feature>
<evidence type="ECO:0000256" key="1">
    <source>
        <dbReference type="SAM" id="MobiDB-lite"/>
    </source>
</evidence>
<sequence>MKLPNTPQNTKRNPTLYSFAPIKGHDKRSKQAAVISEVPILYLSHLLNHDSPGKMASRPRPSFLHDEYEILQIC</sequence>
<protein>
    <submittedName>
        <fullName evidence="2">Uncharacterized protein</fullName>
    </submittedName>
</protein>